<comment type="caution">
    <text evidence="2">The sequence shown here is derived from an EMBL/GenBank/DDBJ whole genome shotgun (WGS) entry which is preliminary data.</text>
</comment>
<evidence type="ECO:0000256" key="1">
    <source>
        <dbReference type="SAM" id="MobiDB-lite"/>
    </source>
</evidence>
<proteinExistence type="predicted"/>
<dbReference type="AlphaFoldDB" id="A0A4Z2FNR3"/>
<reference evidence="2 3" key="1">
    <citation type="submission" date="2019-03" db="EMBL/GenBank/DDBJ databases">
        <title>First draft genome of Liparis tanakae, snailfish: a comprehensive survey of snailfish specific genes.</title>
        <authorList>
            <person name="Kim W."/>
            <person name="Song I."/>
            <person name="Jeong J.-H."/>
            <person name="Kim D."/>
            <person name="Kim S."/>
            <person name="Ryu S."/>
            <person name="Song J.Y."/>
            <person name="Lee S.K."/>
        </authorList>
    </citation>
    <scope>NUCLEOTIDE SEQUENCE [LARGE SCALE GENOMIC DNA]</scope>
    <source>
        <tissue evidence="2">Muscle</tissue>
    </source>
</reference>
<name>A0A4Z2FNR3_9TELE</name>
<accession>A0A4Z2FNR3</accession>
<keyword evidence="3" id="KW-1185">Reference proteome</keyword>
<feature type="compositionally biased region" description="Polar residues" evidence="1">
    <location>
        <begin position="12"/>
        <end position="24"/>
    </location>
</feature>
<gene>
    <name evidence="2" type="ORF">EYF80_047028</name>
</gene>
<feature type="region of interest" description="Disordered" evidence="1">
    <location>
        <begin position="1"/>
        <end position="61"/>
    </location>
</feature>
<evidence type="ECO:0000313" key="3">
    <source>
        <dbReference type="Proteomes" id="UP000314294"/>
    </source>
</evidence>
<sequence>MRTAPGARDGPTATQRRLNANLTRPDNARQNRRSSVEQWGQRLPAACRAPQPTQRDKGKRAKLIPVCDESSAAVGYVRVHRCPGQPAVDAPAGGVGEQAGEGQRWRQLVFVAELGGSHPVGLLDLGEVRLGGHQHTWDAALHEVLLSNRWGEGQKTSVEERESSLFVGQKEIQVNFMTRDITAGVRRLQELHLHVHLVELQGAERRVVIGVRGQAMEIRMGTLTMRNFSWLLTWTVFMA</sequence>
<protein>
    <submittedName>
        <fullName evidence="2">Uncharacterized protein</fullName>
    </submittedName>
</protein>
<organism evidence="2 3">
    <name type="scientific">Liparis tanakae</name>
    <name type="common">Tanaka's snailfish</name>
    <dbReference type="NCBI Taxonomy" id="230148"/>
    <lineage>
        <taxon>Eukaryota</taxon>
        <taxon>Metazoa</taxon>
        <taxon>Chordata</taxon>
        <taxon>Craniata</taxon>
        <taxon>Vertebrata</taxon>
        <taxon>Euteleostomi</taxon>
        <taxon>Actinopterygii</taxon>
        <taxon>Neopterygii</taxon>
        <taxon>Teleostei</taxon>
        <taxon>Neoteleostei</taxon>
        <taxon>Acanthomorphata</taxon>
        <taxon>Eupercaria</taxon>
        <taxon>Perciformes</taxon>
        <taxon>Cottioidei</taxon>
        <taxon>Cottales</taxon>
        <taxon>Liparidae</taxon>
        <taxon>Liparis</taxon>
    </lineage>
</organism>
<dbReference type="Proteomes" id="UP000314294">
    <property type="component" value="Unassembled WGS sequence"/>
</dbReference>
<evidence type="ECO:0000313" key="2">
    <source>
        <dbReference type="EMBL" id="TNN42769.1"/>
    </source>
</evidence>
<dbReference type="EMBL" id="SRLO01001014">
    <property type="protein sequence ID" value="TNN42769.1"/>
    <property type="molecule type" value="Genomic_DNA"/>
</dbReference>